<protein>
    <submittedName>
        <fullName evidence="8">Uncharacterized protein</fullName>
    </submittedName>
</protein>
<keyword evidence="3" id="KW-0731">Sigma factor</keyword>
<dbReference type="GO" id="GO:0016987">
    <property type="term" value="F:sigma factor activity"/>
    <property type="evidence" value="ECO:0007669"/>
    <property type="project" value="UniProtKB-KW"/>
</dbReference>
<dbReference type="Pfam" id="PF08281">
    <property type="entry name" value="Sigma70_r4_2"/>
    <property type="match status" value="1"/>
</dbReference>
<dbReference type="Gene3D" id="1.10.1740.10">
    <property type="match status" value="1"/>
</dbReference>
<organism evidence="8 9">
    <name type="scientific">Novosphingobium barchaimii LL02</name>
    <dbReference type="NCBI Taxonomy" id="1114963"/>
    <lineage>
        <taxon>Bacteria</taxon>
        <taxon>Pseudomonadati</taxon>
        <taxon>Pseudomonadota</taxon>
        <taxon>Alphaproteobacteria</taxon>
        <taxon>Sphingomonadales</taxon>
        <taxon>Sphingomonadaceae</taxon>
        <taxon>Novosphingobium</taxon>
    </lineage>
</organism>
<dbReference type="InterPro" id="IPR013324">
    <property type="entry name" value="RNA_pol_sigma_r3/r4-like"/>
</dbReference>
<evidence type="ECO:0000259" key="6">
    <source>
        <dbReference type="Pfam" id="PF04542"/>
    </source>
</evidence>
<keyword evidence="9" id="KW-1185">Reference proteome</keyword>
<dbReference type="Gene3D" id="1.10.10.10">
    <property type="entry name" value="Winged helix-like DNA-binding domain superfamily/Winged helix DNA-binding domain"/>
    <property type="match status" value="1"/>
</dbReference>
<dbReference type="InterPro" id="IPR014284">
    <property type="entry name" value="RNA_pol_sigma-70_dom"/>
</dbReference>
<reference evidence="8 9" key="1">
    <citation type="journal article" date="2015" name="G3 (Bethesda)">
        <title>Insights into Ongoing Evolution of the Hexachlorocyclohexane Catabolic Pathway from Comparative Genomics of Ten Sphingomonadaceae Strains.</title>
        <authorList>
            <person name="Pearce S.L."/>
            <person name="Oakeshott J.G."/>
            <person name="Pandey G."/>
        </authorList>
    </citation>
    <scope>NUCLEOTIDE SEQUENCE [LARGE SCALE GENOMIC DNA]</scope>
    <source>
        <strain evidence="8 9">LL02</strain>
    </source>
</reference>
<evidence type="ECO:0000256" key="4">
    <source>
        <dbReference type="ARBA" id="ARBA00023125"/>
    </source>
</evidence>
<dbReference type="NCBIfam" id="TIGR02937">
    <property type="entry name" value="sigma70-ECF"/>
    <property type="match status" value="1"/>
</dbReference>
<dbReference type="InterPro" id="IPR039425">
    <property type="entry name" value="RNA_pol_sigma-70-like"/>
</dbReference>
<dbReference type="InterPro" id="IPR036388">
    <property type="entry name" value="WH-like_DNA-bd_sf"/>
</dbReference>
<evidence type="ECO:0000256" key="1">
    <source>
        <dbReference type="ARBA" id="ARBA00010641"/>
    </source>
</evidence>
<accession>A0A0J8A9E2</accession>
<dbReference type="PANTHER" id="PTHR43133:SF8">
    <property type="entry name" value="RNA POLYMERASE SIGMA FACTOR HI_1459-RELATED"/>
    <property type="match status" value="1"/>
</dbReference>
<dbReference type="InterPro" id="IPR007627">
    <property type="entry name" value="RNA_pol_sigma70_r2"/>
</dbReference>
<evidence type="ECO:0000256" key="3">
    <source>
        <dbReference type="ARBA" id="ARBA00023082"/>
    </source>
</evidence>
<feature type="domain" description="RNA polymerase sigma factor 70 region 4 type 2" evidence="7">
    <location>
        <begin position="123"/>
        <end position="175"/>
    </location>
</feature>
<dbReference type="InterPro" id="IPR013325">
    <property type="entry name" value="RNA_pol_sigma_r2"/>
</dbReference>
<feature type="domain" description="RNA polymerase sigma-70 region 2" evidence="6">
    <location>
        <begin position="32"/>
        <end position="93"/>
    </location>
</feature>
<evidence type="ECO:0000313" key="8">
    <source>
        <dbReference type="EMBL" id="KMS51920.1"/>
    </source>
</evidence>
<evidence type="ECO:0000313" key="9">
    <source>
        <dbReference type="Proteomes" id="UP000052268"/>
    </source>
</evidence>
<dbReference type="GO" id="GO:0006352">
    <property type="term" value="P:DNA-templated transcription initiation"/>
    <property type="evidence" value="ECO:0007669"/>
    <property type="project" value="InterPro"/>
</dbReference>
<dbReference type="SUPFAM" id="SSF88659">
    <property type="entry name" value="Sigma3 and sigma4 domains of RNA polymerase sigma factors"/>
    <property type="match status" value="1"/>
</dbReference>
<dbReference type="InterPro" id="IPR013249">
    <property type="entry name" value="RNA_pol_sigma70_r4_t2"/>
</dbReference>
<sequence length="190" mass="21425">MAGSVVPGRADAMNDMTSLVSRRQAAADDAALRDTLLRFVTGRLHDRTEGQDIVQETYVRLYDYRRKRSIADAAAFCFAVARNLVHDHFRRLRTMPPAGELCEDIPCPQPRADEVLDYRQRLDILSSALKVMPPLRREIFMRRKFDGVPGATIAVDLGMTQAAIDKHCTRALADLRHALERRGLTVSEHP</sequence>
<keyword evidence="5" id="KW-0804">Transcription</keyword>
<comment type="similarity">
    <text evidence="1">Belongs to the sigma-70 factor family. ECF subfamily.</text>
</comment>
<keyword evidence="4" id="KW-0238">DNA-binding</keyword>
<keyword evidence="2" id="KW-0805">Transcription regulation</keyword>
<evidence type="ECO:0000256" key="2">
    <source>
        <dbReference type="ARBA" id="ARBA00023015"/>
    </source>
</evidence>
<gene>
    <name evidence="8" type="ORF">V474_02425</name>
</gene>
<dbReference type="GO" id="GO:0003677">
    <property type="term" value="F:DNA binding"/>
    <property type="evidence" value="ECO:0007669"/>
    <property type="project" value="UniProtKB-KW"/>
</dbReference>
<dbReference type="AlphaFoldDB" id="A0A0J8A9E2"/>
<dbReference type="PANTHER" id="PTHR43133">
    <property type="entry name" value="RNA POLYMERASE ECF-TYPE SIGMA FACTO"/>
    <property type="match status" value="1"/>
</dbReference>
<dbReference type="Pfam" id="PF04542">
    <property type="entry name" value="Sigma70_r2"/>
    <property type="match status" value="1"/>
</dbReference>
<dbReference type="SUPFAM" id="SSF88946">
    <property type="entry name" value="Sigma2 domain of RNA polymerase sigma factors"/>
    <property type="match status" value="1"/>
</dbReference>
<dbReference type="PATRIC" id="fig|1114963.3.peg.4104"/>
<proteinExistence type="inferred from homology"/>
<name>A0A0J8A9E2_9SPHN</name>
<evidence type="ECO:0000259" key="7">
    <source>
        <dbReference type="Pfam" id="PF08281"/>
    </source>
</evidence>
<dbReference type="Proteomes" id="UP000052268">
    <property type="component" value="Unassembled WGS sequence"/>
</dbReference>
<comment type="caution">
    <text evidence="8">The sequence shown here is derived from an EMBL/GenBank/DDBJ whole genome shotgun (WGS) entry which is preliminary data.</text>
</comment>
<evidence type="ECO:0000256" key="5">
    <source>
        <dbReference type="ARBA" id="ARBA00023163"/>
    </source>
</evidence>
<dbReference type="EMBL" id="JACU01000010">
    <property type="protein sequence ID" value="KMS51920.1"/>
    <property type="molecule type" value="Genomic_DNA"/>
</dbReference>